<reference evidence="1" key="1">
    <citation type="journal article" date="2014" name="Int. J. Syst. Evol. Microbiol.">
        <title>Complete genome sequence of Corynebacterium casei LMG S-19264T (=DSM 44701T), isolated from a smear-ripened cheese.</title>
        <authorList>
            <consortium name="US DOE Joint Genome Institute (JGI-PGF)"/>
            <person name="Walter F."/>
            <person name="Albersmeier A."/>
            <person name="Kalinowski J."/>
            <person name="Ruckert C."/>
        </authorList>
    </citation>
    <scope>NUCLEOTIDE SEQUENCE</scope>
    <source>
        <strain evidence="1">CGMCC 1.15454</strain>
    </source>
</reference>
<sequence length="64" mass="6696">MPRKAAILTEHSYAGDKGNTVSWGLQDAGQFGVATGRCDFNRTSSFTDVDLSYGGEGSPLAAGR</sequence>
<evidence type="ECO:0000313" key="2">
    <source>
        <dbReference type="Proteomes" id="UP000621492"/>
    </source>
</evidence>
<organism evidence="1 2">
    <name type="scientific">Lentibacillus populi</name>
    <dbReference type="NCBI Taxonomy" id="1827502"/>
    <lineage>
        <taxon>Bacteria</taxon>
        <taxon>Bacillati</taxon>
        <taxon>Bacillota</taxon>
        <taxon>Bacilli</taxon>
        <taxon>Bacillales</taxon>
        <taxon>Bacillaceae</taxon>
        <taxon>Lentibacillus</taxon>
    </lineage>
</organism>
<evidence type="ECO:0000313" key="1">
    <source>
        <dbReference type="EMBL" id="GGB33971.1"/>
    </source>
</evidence>
<dbReference type="RefSeq" id="WP_088050525.1">
    <property type="nucleotide sequence ID" value="NZ_BMJD01000004.1"/>
</dbReference>
<keyword evidence="2" id="KW-1185">Reference proteome</keyword>
<dbReference type="EMBL" id="BMJD01000004">
    <property type="protein sequence ID" value="GGB33971.1"/>
    <property type="molecule type" value="Genomic_DNA"/>
</dbReference>
<protein>
    <submittedName>
        <fullName evidence="1">Uncharacterized protein</fullName>
    </submittedName>
</protein>
<dbReference type="Proteomes" id="UP000621492">
    <property type="component" value="Unassembled WGS sequence"/>
</dbReference>
<dbReference type="AlphaFoldDB" id="A0A9W5X4Q5"/>
<accession>A0A9W5X4Q5</accession>
<name>A0A9W5X4Q5_9BACI</name>
<proteinExistence type="predicted"/>
<reference evidence="1" key="2">
    <citation type="submission" date="2020-09" db="EMBL/GenBank/DDBJ databases">
        <authorList>
            <person name="Sun Q."/>
            <person name="Zhou Y."/>
        </authorList>
    </citation>
    <scope>NUCLEOTIDE SEQUENCE</scope>
    <source>
        <strain evidence="1">CGMCC 1.15454</strain>
    </source>
</reference>
<comment type="caution">
    <text evidence="1">The sequence shown here is derived from an EMBL/GenBank/DDBJ whole genome shotgun (WGS) entry which is preliminary data.</text>
</comment>
<gene>
    <name evidence="1" type="ORF">GCM10011409_09270</name>
</gene>